<organism evidence="1 2">
    <name type="scientific">Halorubrum laminariae</name>
    <dbReference type="NCBI Taxonomy" id="1433523"/>
    <lineage>
        <taxon>Archaea</taxon>
        <taxon>Methanobacteriati</taxon>
        <taxon>Methanobacteriota</taxon>
        <taxon>Stenosarchaea group</taxon>
        <taxon>Halobacteria</taxon>
        <taxon>Halobacteriales</taxon>
        <taxon>Haloferacaceae</taxon>
        <taxon>Halorubrum</taxon>
    </lineage>
</organism>
<gene>
    <name evidence="1" type="ORF">ACFR9T_07345</name>
</gene>
<protein>
    <submittedName>
        <fullName evidence="1">Uncharacterized protein</fullName>
    </submittedName>
</protein>
<proteinExistence type="predicted"/>
<comment type="caution">
    <text evidence="1">The sequence shown here is derived from an EMBL/GenBank/DDBJ whole genome shotgun (WGS) entry which is preliminary data.</text>
</comment>
<reference evidence="1 2" key="1">
    <citation type="journal article" date="2019" name="Int. J. Syst. Evol. Microbiol.">
        <title>The Global Catalogue of Microorganisms (GCM) 10K type strain sequencing project: providing services to taxonomists for standard genome sequencing and annotation.</title>
        <authorList>
            <consortium name="The Broad Institute Genomics Platform"/>
            <consortium name="The Broad Institute Genome Sequencing Center for Infectious Disease"/>
            <person name="Wu L."/>
            <person name="Ma J."/>
        </authorList>
    </citation>
    <scope>NUCLEOTIDE SEQUENCE [LARGE SCALE GENOMIC DNA]</scope>
    <source>
        <strain evidence="1 2">CGMCC 1.12689</strain>
    </source>
</reference>
<accession>A0ABD6BZD8</accession>
<dbReference type="RefSeq" id="WP_256397127.1">
    <property type="nucleotide sequence ID" value="NZ_JANHDL010000004.1"/>
</dbReference>
<sequence length="178" mass="19642">MAASEHPEGHDDIELDICGGYDDEGMEALLELAGGDRIRVNDTEATLTRTDPVSDSNRAISWARVLTDDEGKRYLLVVRLGDGTYIYAETEGKWGQKEEVESLSVVELADVGWCEVCTVYIPTGGDHPADETHHIRANDQDEAKQKLKGRTPPIDYYAAIYTDVGGRSEIINAARETE</sequence>
<name>A0ABD6BZD8_9EURY</name>
<keyword evidence="2" id="KW-1185">Reference proteome</keyword>
<dbReference type="EMBL" id="JBHUDB010000002">
    <property type="protein sequence ID" value="MFD1570406.1"/>
    <property type="molecule type" value="Genomic_DNA"/>
</dbReference>
<evidence type="ECO:0000313" key="2">
    <source>
        <dbReference type="Proteomes" id="UP001597185"/>
    </source>
</evidence>
<dbReference type="Proteomes" id="UP001597185">
    <property type="component" value="Unassembled WGS sequence"/>
</dbReference>
<evidence type="ECO:0000313" key="1">
    <source>
        <dbReference type="EMBL" id="MFD1570406.1"/>
    </source>
</evidence>
<dbReference type="AlphaFoldDB" id="A0ABD6BZD8"/>